<comment type="similarity">
    <text evidence="8">Belongs to the binding-protein-dependent transport system permease family.</text>
</comment>
<dbReference type="CDD" id="cd06261">
    <property type="entry name" value="TM_PBP2"/>
    <property type="match status" value="2"/>
</dbReference>
<dbReference type="InterPro" id="IPR000515">
    <property type="entry name" value="MetI-like"/>
</dbReference>
<dbReference type="InterPro" id="IPR035906">
    <property type="entry name" value="MetI-like_sf"/>
</dbReference>
<dbReference type="SUPFAM" id="SSF161098">
    <property type="entry name" value="MetI-like"/>
    <property type="match status" value="2"/>
</dbReference>
<dbReference type="AlphaFoldDB" id="A0A128EGX4"/>
<evidence type="ECO:0000256" key="1">
    <source>
        <dbReference type="ARBA" id="ARBA00004429"/>
    </source>
</evidence>
<feature type="domain" description="ABC transmembrane type-1" evidence="9">
    <location>
        <begin position="56"/>
        <end position="258"/>
    </location>
</feature>
<name>A0A128EGX4_9BACT</name>
<gene>
    <name evidence="10" type="primary">potB</name>
    <name evidence="10" type="ORF">ERS672216_01246</name>
</gene>
<evidence type="ECO:0000256" key="8">
    <source>
        <dbReference type="RuleBase" id="RU363032"/>
    </source>
</evidence>
<feature type="domain" description="ABC transmembrane type-1" evidence="9">
    <location>
        <begin position="327"/>
        <end position="532"/>
    </location>
</feature>
<evidence type="ECO:0000259" key="9">
    <source>
        <dbReference type="PROSITE" id="PS50928"/>
    </source>
</evidence>
<feature type="transmembrane region" description="Helical" evidence="8">
    <location>
        <begin position="140"/>
        <end position="163"/>
    </location>
</feature>
<feature type="transmembrane region" description="Helical" evidence="8">
    <location>
        <begin position="511"/>
        <end position="533"/>
    </location>
</feature>
<dbReference type="PANTHER" id="PTHR43357:SF3">
    <property type="entry name" value="FE(3+)-TRANSPORT SYSTEM PERMEASE PROTEIN FBPB 2"/>
    <property type="match status" value="1"/>
</dbReference>
<dbReference type="PANTHER" id="PTHR43357">
    <property type="entry name" value="INNER MEMBRANE ABC TRANSPORTER PERMEASE PROTEIN YDCV"/>
    <property type="match status" value="1"/>
</dbReference>
<evidence type="ECO:0000256" key="3">
    <source>
        <dbReference type="ARBA" id="ARBA00022475"/>
    </source>
</evidence>
<feature type="transmembrane region" description="Helical" evidence="8">
    <location>
        <begin position="239"/>
        <end position="257"/>
    </location>
</feature>
<keyword evidence="6 8" id="KW-1133">Transmembrane helix</keyword>
<organism evidence="10 11">
    <name type="scientific">Campylobacter geochelonis</name>
    <dbReference type="NCBI Taxonomy" id="1780362"/>
    <lineage>
        <taxon>Bacteria</taxon>
        <taxon>Pseudomonadati</taxon>
        <taxon>Campylobacterota</taxon>
        <taxon>Epsilonproteobacteria</taxon>
        <taxon>Campylobacterales</taxon>
        <taxon>Campylobacteraceae</taxon>
        <taxon>Campylobacter</taxon>
    </lineage>
</organism>
<keyword evidence="2 8" id="KW-0813">Transport</keyword>
<dbReference type="Pfam" id="PF00528">
    <property type="entry name" value="BPD_transp_1"/>
    <property type="match status" value="2"/>
</dbReference>
<comment type="subcellular location">
    <subcellularLocation>
        <location evidence="1">Cell inner membrane</location>
        <topology evidence="1">Multi-pass membrane protein</topology>
    </subcellularLocation>
    <subcellularLocation>
        <location evidence="8">Cell membrane</location>
        <topology evidence="8">Multi-pass membrane protein</topology>
    </subcellularLocation>
</comment>
<feature type="transmembrane region" description="Helical" evidence="8">
    <location>
        <begin position="287"/>
        <end position="311"/>
    </location>
</feature>
<dbReference type="GO" id="GO:0005886">
    <property type="term" value="C:plasma membrane"/>
    <property type="evidence" value="ECO:0007669"/>
    <property type="project" value="UniProtKB-SubCell"/>
</dbReference>
<evidence type="ECO:0000256" key="4">
    <source>
        <dbReference type="ARBA" id="ARBA00022519"/>
    </source>
</evidence>
<accession>A0A128EGX4</accession>
<dbReference type="EMBL" id="FIZP01000005">
    <property type="protein sequence ID" value="CZE48116.1"/>
    <property type="molecule type" value="Genomic_DNA"/>
</dbReference>
<feature type="transmembrane region" description="Helical" evidence="8">
    <location>
        <begin position="395"/>
        <end position="421"/>
    </location>
</feature>
<keyword evidence="4" id="KW-0997">Cell inner membrane</keyword>
<proteinExistence type="inferred from homology"/>
<keyword evidence="11" id="KW-1185">Reference proteome</keyword>
<feature type="transmembrane region" description="Helical" evidence="8">
    <location>
        <begin position="369"/>
        <end position="389"/>
    </location>
</feature>
<evidence type="ECO:0000256" key="2">
    <source>
        <dbReference type="ARBA" id="ARBA00022448"/>
    </source>
</evidence>
<evidence type="ECO:0000256" key="5">
    <source>
        <dbReference type="ARBA" id="ARBA00022692"/>
    </source>
</evidence>
<feature type="transmembrane region" description="Helical" evidence="8">
    <location>
        <begin position="469"/>
        <end position="491"/>
    </location>
</feature>
<keyword evidence="5 8" id="KW-0812">Transmembrane</keyword>
<dbReference type="GO" id="GO:0055085">
    <property type="term" value="P:transmembrane transport"/>
    <property type="evidence" value="ECO:0007669"/>
    <property type="project" value="InterPro"/>
</dbReference>
<sequence>MTKFKRTVRTLDFWTLASYFVLFLIITPIIYILFNLFNETSEQTKTLLNSSLKEYFVNSLIIIFFTAIFTTIIGVFLAYFEAFYEFKFRKFFNFALVLPFAVPNYLFAYLYADFFSYSGWLVVWLRQNFGIKLHFDMMNIYGAIFIFTISFYPYVYIILRGFLAKFSMNLIESAKSLGKSNTCIFFRVILPLSKAAIVAGAGLCVMESLNAFGTPNYYGVHVFSTGIYKAWVGYGDINAAIKLAGILLFIVFFLMFVERIFRKPYAVTTSKQKVFKRQKLSKKAQNIVVGLFFIIFFISFLFPMINLSIWLKRSFSDVDWAHIINISANTLLLTVFSTIFIIIISLFLTTISRSQKGKTKELSNALANMGYSIPGSIIAIGMLVIFIWLDKNLSGIYHFFGINKSLFLTLSPIILIFAYVIRFLSLGYNGIEAGLNRCGKSCYEASLSLGYGRLVTFFKVDFSMIKTSIYSAFILIFIEIIKELPLSSLLSAPNFRTLAFEIDRYASDEQLAMTAVPSLIIIIFCFVLLSVFYKLQKKDKF</sequence>
<dbReference type="PROSITE" id="PS50928">
    <property type="entry name" value="ABC_TM1"/>
    <property type="match status" value="2"/>
</dbReference>
<feature type="transmembrane region" description="Helical" evidence="8">
    <location>
        <begin position="91"/>
        <end position="112"/>
    </location>
</feature>
<feature type="transmembrane region" description="Helical" evidence="8">
    <location>
        <begin position="56"/>
        <end position="79"/>
    </location>
</feature>
<feature type="transmembrane region" description="Helical" evidence="8">
    <location>
        <begin position="184"/>
        <end position="209"/>
    </location>
</feature>
<protein>
    <submittedName>
        <fullName evidence="10">Iron ABC transporter permease</fullName>
    </submittedName>
</protein>
<keyword evidence="7 8" id="KW-0472">Membrane</keyword>
<feature type="transmembrane region" description="Helical" evidence="8">
    <location>
        <begin position="12"/>
        <end position="36"/>
    </location>
</feature>
<dbReference type="Proteomes" id="UP000069632">
    <property type="component" value="Unassembled WGS sequence"/>
</dbReference>
<keyword evidence="3" id="KW-1003">Cell membrane</keyword>
<evidence type="ECO:0000313" key="10">
    <source>
        <dbReference type="EMBL" id="CZE48116.1"/>
    </source>
</evidence>
<dbReference type="Gene3D" id="1.10.3720.10">
    <property type="entry name" value="MetI-like"/>
    <property type="match status" value="2"/>
</dbReference>
<feature type="transmembrane region" description="Helical" evidence="8">
    <location>
        <begin position="323"/>
        <end position="348"/>
    </location>
</feature>
<evidence type="ECO:0000313" key="11">
    <source>
        <dbReference type="Proteomes" id="UP000069632"/>
    </source>
</evidence>
<reference evidence="10 11" key="1">
    <citation type="submission" date="2016-02" db="EMBL/GenBank/DDBJ databases">
        <authorList>
            <consortium name="Pathogen Informatics"/>
        </authorList>
    </citation>
    <scope>NUCLEOTIDE SEQUENCE [LARGE SCALE GENOMIC DNA]</scope>
    <source>
        <strain evidence="10 11">RC20</strain>
    </source>
</reference>
<evidence type="ECO:0000256" key="7">
    <source>
        <dbReference type="ARBA" id="ARBA00023136"/>
    </source>
</evidence>
<evidence type="ECO:0000256" key="6">
    <source>
        <dbReference type="ARBA" id="ARBA00022989"/>
    </source>
</evidence>